<gene>
    <name evidence="1" type="ORF">BGW38_008739</name>
</gene>
<evidence type="ECO:0000313" key="1">
    <source>
        <dbReference type="EMBL" id="KAF9570473.1"/>
    </source>
</evidence>
<proteinExistence type="predicted"/>
<protein>
    <submittedName>
        <fullName evidence="1">Uncharacterized protein</fullName>
    </submittedName>
</protein>
<evidence type="ECO:0000313" key="2">
    <source>
        <dbReference type="Proteomes" id="UP000780801"/>
    </source>
</evidence>
<keyword evidence="2" id="KW-1185">Reference proteome</keyword>
<feature type="non-terminal residue" evidence="1">
    <location>
        <position position="86"/>
    </location>
</feature>
<dbReference type="AlphaFoldDB" id="A0A9P6K9H4"/>
<accession>A0A9P6K9H4</accession>
<organism evidence="1 2">
    <name type="scientific">Lunasporangiospora selenospora</name>
    <dbReference type="NCBI Taxonomy" id="979761"/>
    <lineage>
        <taxon>Eukaryota</taxon>
        <taxon>Fungi</taxon>
        <taxon>Fungi incertae sedis</taxon>
        <taxon>Mucoromycota</taxon>
        <taxon>Mortierellomycotina</taxon>
        <taxon>Mortierellomycetes</taxon>
        <taxon>Mortierellales</taxon>
        <taxon>Mortierellaceae</taxon>
        <taxon>Lunasporangiospora</taxon>
    </lineage>
</organism>
<reference evidence="1" key="1">
    <citation type="journal article" date="2020" name="Fungal Divers.">
        <title>Resolving the Mortierellaceae phylogeny through synthesis of multi-gene phylogenetics and phylogenomics.</title>
        <authorList>
            <person name="Vandepol N."/>
            <person name="Liber J."/>
            <person name="Desiro A."/>
            <person name="Na H."/>
            <person name="Kennedy M."/>
            <person name="Barry K."/>
            <person name="Grigoriev I.V."/>
            <person name="Miller A.N."/>
            <person name="O'Donnell K."/>
            <person name="Stajich J.E."/>
            <person name="Bonito G."/>
        </authorList>
    </citation>
    <scope>NUCLEOTIDE SEQUENCE</scope>
    <source>
        <strain evidence="1">KOD1015</strain>
    </source>
</reference>
<comment type="caution">
    <text evidence="1">The sequence shown here is derived from an EMBL/GenBank/DDBJ whole genome shotgun (WGS) entry which is preliminary data.</text>
</comment>
<name>A0A9P6K9H4_9FUNG</name>
<sequence>MANWKYIYRVSSRSTLETALAHLKACLQMRFANPLVVENLMPRMDPILNGPQRLGASTGSSKEILSKALRDFVPCEEQAPTLSGQP</sequence>
<dbReference type="EMBL" id="JAABOA010006108">
    <property type="protein sequence ID" value="KAF9570473.1"/>
    <property type="molecule type" value="Genomic_DNA"/>
</dbReference>
<dbReference type="Proteomes" id="UP000780801">
    <property type="component" value="Unassembled WGS sequence"/>
</dbReference>